<reference evidence="9" key="1">
    <citation type="journal article" date="2014" name="Proc. Natl. Acad. Sci. U.S.A.">
        <title>Extensive sampling of basidiomycete genomes demonstrates inadequacy of the white-rot/brown-rot paradigm for wood decay fungi.</title>
        <authorList>
            <person name="Riley R."/>
            <person name="Salamov A.A."/>
            <person name="Brown D.W."/>
            <person name="Nagy L.G."/>
            <person name="Floudas D."/>
            <person name="Held B.W."/>
            <person name="Levasseur A."/>
            <person name="Lombard V."/>
            <person name="Morin E."/>
            <person name="Otillar R."/>
            <person name="Lindquist E.A."/>
            <person name="Sun H."/>
            <person name="LaButti K.M."/>
            <person name="Schmutz J."/>
            <person name="Jabbour D."/>
            <person name="Luo H."/>
            <person name="Baker S.E."/>
            <person name="Pisabarro A.G."/>
            <person name="Walton J.D."/>
            <person name="Blanchette R.A."/>
            <person name="Henrissat B."/>
            <person name="Martin F."/>
            <person name="Cullen D."/>
            <person name="Hibbett D.S."/>
            <person name="Grigoriev I.V."/>
        </authorList>
    </citation>
    <scope>NUCLEOTIDE SEQUENCE [LARGE SCALE GENOMIC DNA]</scope>
    <source>
        <strain evidence="9">PC15</strain>
    </source>
</reference>
<keyword evidence="5 6" id="KW-0472">Membrane</keyword>
<evidence type="ECO:0000256" key="5">
    <source>
        <dbReference type="ARBA" id="ARBA00023136"/>
    </source>
</evidence>
<name>A0A067NEB6_PLEO1</name>
<dbReference type="HOGENOM" id="CLU_015325_4_1_1"/>
<dbReference type="Proteomes" id="UP000027073">
    <property type="component" value="Unassembled WGS sequence"/>
</dbReference>
<comment type="subcellular location">
    <subcellularLocation>
        <location evidence="1">Membrane</location>
    </subcellularLocation>
</comment>
<keyword evidence="4 6" id="KW-1133">Transmembrane helix</keyword>
<evidence type="ECO:0000313" key="9">
    <source>
        <dbReference type="Proteomes" id="UP000027073"/>
    </source>
</evidence>
<evidence type="ECO:0000256" key="6">
    <source>
        <dbReference type="SAM" id="Phobius"/>
    </source>
</evidence>
<evidence type="ECO:0000256" key="4">
    <source>
        <dbReference type="ARBA" id="ARBA00022989"/>
    </source>
</evidence>
<dbReference type="EMBL" id="KL198014">
    <property type="protein sequence ID" value="KDQ22447.1"/>
    <property type="molecule type" value="Genomic_DNA"/>
</dbReference>
<dbReference type="InterPro" id="IPR006968">
    <property type="entry name" value="RUS_fam"/>
</dbReference>
<evidence type="ECO:0000313" key="8">
    <source>
        <dbReference type="EMBL" id="KDQ22447.1"/>
    </source>
</evidence>
<comment type="similarity">
    <text evidence="2">Belongs to the RUS1 family.</text>
</comment>
<organism evidence="8 9">
    <name type="scientific">Pleurotus ostreatus (strain PC15)</name>
    <name type="common">Oyster mushroom</name>
    <dbReference type="NCBI Taxonomy" id="1137138"/>
    <lineage>
        <taxon>Eukaryota</taxon>
        <taxon>Fungi</taxon>
        <taxon>Dikarya</taxon>
        <taxon>Basidiomycota</taxon>
        <taxon>Agaricomycotina</taxon>
        <taxon>Agaricomycetes</taxon>
        <taxon>Agaricomycetidae</taxon>
        <taxon>Agaricales</taxon>
        <taxon>Pleurotineae</taxon>
        <taxon>Pleurotaceae</taxon>
        <taxon>Pleurotus</taxon>
    </lineage>
</organism>
<evidence type="ECO:0000256" key="3">
    <source>
        <dbReference type="ARBA" id="ARBA00022692"/>
    </source>
</evidence>
<protein>
    <recommendedName>
        <fullName evidence="7">Protein root UVB sensitive/RUS domain-containing protein</fullName>
    </recommendedName>
</protein>
<gene>
    <name evidence="8" type="ORF">PLEOSDRAFT_1013782</name>
</gene>
<feature type="non-terminal residue" evidence="8">
    <location>
        <position position="1"/>
    </location>
</feature>
<keyword evidence="3 6" id="KW-0812">Transmembrane</keyword>
<dbReference type="OrthoDB" id="364779at2759"/>
<feature type="domain" description="Protein root UVB sensitive/RUS" evidence="7">
    <location>
        <begin position="3"/>
        <end position="235"/>
    </location>
</feature>
<dbReference type="Pfam" id="PF04884">
    <property type="entry name" value="UVB_sens_prot"/>
    <property type="match status" value="1"/>
</dbReference>
<dbReference type="PANTHER" id="PTHR12770:SF31">
    <property type="entry name" value="RUS FAMILY MEMBER 1"/>
    <property type="match status" value="1"/>
</dbReference>
<proteinExistence type="inferred from homology"/>
<dbReference type="AlphaFoldDB" id="A0A067NEB6"/>
<evidence type="ECO:0000259" key="7">
    <source>
        <dbReference type="Pfam" id="PF04884"/>
    </source>
</evidence>
<evidence type="ECO:0000256" key="1">
    <source>
        <dbReference type="ARBA" id="ARBA00004370"/>
    </source>
</evidence>
<feature type="non-terminal residue" evidence="8">
    <location>
        <position position="279"/>
    </location>
</feature>
<dbReference type="VEuPathDB" id="FungiDB:PLEOSDRAFT_1013782"/>
<accession>A0A067NEB6</accession>
<sequence>LGKVFLPSGYPHTVSPGRYQIMNALQAFCSSLATLISNRAVLEGMGVGDASATATNALLLSVLQDVFGRLTTIIGAYHFGSSLYPEAKLYRMLADVLNDGAIVLDALSPLLVSHSSLRGLRVAALCLSSTFRSLCGIVAGGSKAAITLHFASPLHGKGDVGDLNAKDASKETVLALSGMLLGTLIVPYLKTASTIYPVLLSLILLHLLINYVGVRGLELRSLNRQRVVISWLAYAHADPTSEGVRTPVEVALRERIFERPSVIRDPFTHRVLAACHIGT</sequence>
<feature type="transmembrane region" description="Helical" evidence="6">
    <location>
        <begin position="195"/>
        <end position="214"/>
    </location>
</feature>
<evidence type="ECO:0000256" key="2">
    <source>
        <dbReference type="ARBA" id="ARBA00007558"/>
    </source>
</evidence>
<dbReference type="InParanoid" id="A0A067NEB6"/>
<dbReference type="PANTHER" id="PTHR12770">
    <property type="entry name" value="RUS1 FAMILY PROTEIN C16ORF58"/>
    <property type="match status" value="1"/>
</dbReference>
<dbReference type="GO" id="GO:0016020">
    <property type="term" value="C:membrane"/>
    <property type="evidence" value="ECO:0007669"/>
    <property type="project" value="UniProtKB-SubCell"/>
</dbReference>
<dbReference type="InterPro" id="IPR054549">
    <property type="entry name" value="UVB_sens_RUS_dom"/>
</dbReference>